<gene>
    <name evidence="2" type="ORF">VSDG_08216</name>
</gene>
<name>A0A423VFZ1_CYTCH</name>
<dbReference type="EMBL" id="LJZO01000054">
    <property type="protein sequence ID" value="ROV89925.1"/>
    <property type="molecule type" value="Genomic_DNA"/>
</dbReference>
<evidence type="ECO:0000313" key="2">
    <source>
        <dbReference type="EMBL" id="ROV89925.1"/>
    </source>
</evidence>
<organism evidence="2 3">
    <name type="scientific">Cytospora chrysosperma</name>
    <name type="common">Cytospora canker fungus</name>
    <name type="synonym">Sphaeria chrysosperma</name>
    <dbReference type="NCBI Taxonomy" id="252740"/>
    <lineage>
        <taxon>Eukaryota</taxon>
        <taxon>Fungi</taxon>
        <taxon>Dikarya</taxon>
        <taxon>Ascomycota</taxon>
        <taxon>Pezizomycotina</taxon>
        <taxon>Sordariomycetes</taxon>
        <taxon>Sordariomycetidae</taxon>
        <taxon>Diaporthales</taxon>
        <taxon>Cytosporaceae</taxon>
        <taxon>Cytospora</taxon>
    </lineage>
</organism>
<feature type="compositionally biased region" description="Basic and acidic residues" evidence="1">
    <location>
        <begin position="37"/>
        <end position="48"/>
    </location>
</feature>
<proteinExistence type="predicted"/>
<protein>
    <submittedName>
        <fullName evidence="2">Uncharacterized protein</fullName>
    </submittedName>
</protein>
<accession>A0A423VFZ1</accession>
<sequence>MSAVAWSPTGEPILVDLSPAPCDPDWDLICSAWAPEEKKEEEKKKGIEEELGYVAPEPDEEWEDEKDEERKAAVSTMCDFLQPVWN</sequence>
<feature type="compositionally biased region" description="Acidic residues" evidence="1">
    <location>
        <begin position="57"/>
        <end position="67"/>
    </location>
</feature>
<dbReference type="Proteomes" id="UP000284375">
    <property type="component" value="Unassembled WGS sequence"/>
</dbReference>
<evidence type="ECO:0000256" key="1">
    <source>
        <dbReference type="SAM" id="MobiDB-lite"/>
    </source>
</evidence>
<keyword evidence="3" id="KW-1185">Reference proteome</keyword>
<feature type="region of interest" description="Disordered" evidence="1">
    <location>
        <begin position="37"/>
        <end position="69"/>
    </location>
</feature>
<dbReference type="AlphaFoldDB" id="A0A423VFZ1"/>
<evidence type="ECO:0000313" key="3">
    <source>
        <dbReference type="Proteomes" id="UP000284375"/>
    </source>
</evidence>
<comment type="caution">
    <text evidence="2">The sequence shown here is derived from an EMBL/GenBank/DDBJ whole genome shotgun (WGS) entry which is preliminary data.</text>
</comment>
<reference evidence="2 3" key="1">
    <citation type="submission" date="2015-09" db="EMBL/GenBank/DDBJ databases">
        <title>Host preference determinants of Valsa canker pathogens revealed by comparative genomics.</title>
        <authorList>
            <person name="Yin Z."/>
            <person name="Huang L."/>
        </authorList>
    </citation>
    <scope>NUCLEOTIDE SEQUENCE [LARGE SCALE GENOMIC DNA]</scope>
    <source>
        <strain evidence="2 3">YSFL</strain>
    </source>
</reference>